<keyword evidence="2" id="KW-1185">Reference proteome</keyword>
<reference evidence="2" key="1">
    <citation type="journal article" date="2023" name="G3 (Bethesda)">
        <title>Genome assembly and association tests identify interacting loci associated with vigor, precocity, and sex in interspecific pistachio rootstocks.</title>
        <authorList>
            <person name="Palmer W."/>
            <person name="Jacygrad E."/>
            <person name="Sagayaradj S."/>
            <person name="Cavanaugh K."/>
            <person name="Han R."/>
            <person name="Bertier L."/>
            <person name="Beede B."/>
            <person name="Kafkas S."/>
            <person name="Golino D."/>
            <person name="Preece J."/>
            <person name="Michelmore R."/>
        </authorList>
    </citation>
    <scope>NUCLEOTIDE SEQUENCE [LARGE SCALE GENOMIC DNA]</scope>
</reference>
<gene>
    <name evidence="1" type="ORF">Pint_12092</name>
</gene>
<name>A0ACC0XG24_9ROSI</name>
<dbReference type="Proteomes" id="UP001163603">
    <property type="component" value="Chromosome 12"/>
</dbReference>
<proteinExistence type="predicted"/>
<accession>A0ACC0XG24</accession>
<dbReference type="EMBL" id="CM047747">
    <property type="protein sequence ID" value="KAJ0017192.1"/>
    <property type="molecule type" value="Genomic_DNA"/>
</dbReference>
<protein>
    <submittedName>
        <fullName evidence="1">Uncharacterized protein</fullName>
    </submittedName>
</protein>
<organism evidence="1 2">
    <name type="scientific">Pistacia integerrima</name>
    <dbReference type="NCBI Taxonomy" id="434235"/>
    <lineage>
        <taxon>Eukaryota</taxon>
        <taxon>Viridiplantae</taxon>
        <taxon>Streptophyta</taxon>
        <taxon>Embryophyta</taxon>
        <taxon>Tracheophyta</taxon>
        <taxon>Spermatophyta</taxon>
        <taxon>Magnoliopsida</taxon>
        <taxon>eudicotyledons</taxon>
        <taxon>Gunneridae</taxon>
        <taxon>Pentapetalae</taxon>
        <taxon>rosids</taxon>
        <taxon>malvids</taxon>
        <taxon>Sapindales</taxon>
        <taxon>Anacardiaceae</taxon>
        <taxon>Pistacia</taxon>
    </lineage>
</organism>
<comment type="caution">
    <text evidence="1">The sequence shown here is derived from an EMBL/GenBank/DDBJ whole genome shotgun (WGS) entry which is preliminary data.</text>
</comment>
<evidence type="ECO:0000313" key="2">
    <source>
        <dbReference type="Proteomes" id="UP001163603"/>
    </source>
</evidence>
<sequence>MPTLIISDPWCNIALALHPFHLGAKRGQST</sequence>
<evidence type="ECO:0000313" key="1">
    <source>
        <dbReference type="EMBL" id="KAJ0017192.1"/>
    </source>
</evidence>